<feature type="transmembrane region" description="Helical" evidence="1">
    <location>
        <begin position="174"/>
        <end position="196"/>
    </location>
</feature>
<keyword evidence="1" id="KW-0812">Transmembrane</keyword>
<feature type="transmembrane region" description="Helical" evidence="1">
    <location>
        <begin position="58"/>
        <end position="76"/>
    </location>
</feature>
<accession>A0A511R350</accession>
<feature type="transmembrane region" description="Helical" evidence="1">
    <location>
        <begin position="202"/>
        <end position="224"/>
    </location>
</feature>
<feature type="transmembrane region" description="Helical" evidence="1">
    <location>
        <begin position="88"/>
        <end position="106"/>
    </location>
</feature>
<reference evidence="2 3" key="1">
    <citation type="submission" date="2019-07" db="EMBL/GenBank/DDBJ databases">
        <title>Whole genome shotgun sequence of Meiothermus hypogaeus NBRC 106114.</title>
        <authorList>
            <person name="Hosoyama A."/>
            <person name="Uohara A."/>
            <person name="Ohji S."/>
            <person name="Ichikawa N."/>
        </authorList>
    </citation>
    <scope>NUCLEOTIDE SEQUENCE [LARGE SCALE GENOMIC DNA]</scope>
    <source>
        <strain evidence="2 3">NBRC 106114</strain>
    </source>
</reference>
<name>A0A511R350_9DEIN</name>
<dbReference type="EMBL" id="BJXL01000059">
    <property type="protein sequence ID" value="GEM83747.1"/>
    <property type="molecule type" value="Genomic_DNA"/>
</dbReference>
<gene>
    <name evidence="2" type="ORF">MHY01S_19130</name>
</gene>
<evidence type="ECO:0000313" key="2">
    <source>
        <dbReference type="EMBL" id="GEM83747.1"/>
    </source>
</evidence>
<sequence>MVAYALLGLLWLVWLLGLLSDSYARNLAVSLSNFLGAYALWWVAARSPAIVRPALGGLAAGLLFLGVGDLLFTYNVATGIGTQAIREVIYLVGVALFLLMGTLLPFRMEGHGFYPLGFFQRLALVAVLGGVLLSALTTLIRPLSLIELIYAGVAFYLTLLFVQQTPVLAGGRIGRYLQGVVWALVLGSLARVIYVLGGVPPALWSIVVYDILWMLAMSVLLLGVNRTPAPKNP</sequence>
<comment type="caution">
    <text evidence="2">The sequence shown here is derived from an EMBL/GenBank/DDBJ whole genome shotgun (WGS) entry which is preliminary data.</text>
</comment>
<dbReference type="Proteomes" id="UP000321197">
    <property type="component" value="Unassembled WGS sequence"/>
</dbReference>
<proteinExistence type="predicted"/>
<keyword evidence="1" id="KW-0472">Membrane</keyword>
<feature type="transmembrane region" description="Helical" evidence="1">
    <location>
        <begin position="143"/>
        <end position="162"/>
    </location>
</feature>
<organism evidence="2 3">
    <name type="scientific">Meiothermus hypogaeus NBRC 106114</name>
    <dbReference type="NCBI Taxonomy" id="1227553"/>
    <lineage>
        <taxon>Bacteria</taxon>
        <taxon>Thermotogati</taxon>
        <taxon>Deinococcota</taxon>
        <taxon>Deinococci</taxon>
        <taxon>Thermales</taxon>
        <taxon>Thermaceae</taxon>
        <taxon>Meiothermus</taxon>
    </lineage>
</organism>
<keyword evidence="1" id="KW-1133">Transmembrane helix</keyword>
<evidence type="ECO:0000313" key="3">
    <source>
        <dbReference type="Proteomes" id="UP000321197"/>
    </source>
</evidence>
<feature type="transmembrane region" description="Helical" evidence="1">
    <location>
        <begin position="118"/>
        <end position="137"/>
    </location>
</feature>
<protein>
    <submittedName>
        <fullName evidence="2">Uncharacterized protein</fullName>
    </submittedName>
</protein>
<dbReference type="AlphaFoldDB" id="A0A511R350"/>
<evidence type="ECO:0000256" key="1">
    <source>
        <dbReference type="SAM" id="Phobius"/>
    </source>
</evidence>
<dbReference type="RefSeq" id="WP_244947037.1">
    <property type="nucleotide sequence ID" value="NZ_BJXL01000059.1"/>
</dbReference>